<sequence>MGYLKKKFRNIKKFPTWIYWLPAHLLELAIHTIYRLEVIDPNDHIGHAEGSVSVTWHNRLLFFPVAIPGYARKRTMAVVSASRDGQYIADFISVLGLKSLRGSSSRGGAKAQLAAVHAIRDGYNVSFTPDGPRGPIYVMKKGPIQLASLTGAGVIPITINASRYWSVKSWDKFQLPKPFCKLTLILGDKIFVPPDLDDAGIEEYRQKVEAALLAMTVDRENMQSKS</sequence>
<reference evidence="2 3" key="1">
    <citation type="submission" date="2018-04" db="EMBL/GenBank/DDBJ databases">
        <title>Genomic Encyclopedia of Type Strains, Phase IV (KMG-IV): sequencing the most valuable type-strain genomes for metagenomic binning, comparative biology and taxonomic classification.</title>
        <authorList>
            <person name="Goeker M."/>
        </authorList>
    </citation>
    <scope>NUCLEOTIDE SEQUENCE [LARGE SCALE GENOMIC DNA]</scope>
    <source>
        <strain evidence="2 3">DSM 14823</strain>
    </source>
</reference>
<protein>
    <recommendedName>
        <fullName evidence="1">DUF374 domain-containing protein</fullName>
    </recommendedName>
</protein>
<dbReference type="EMBL" id="QEKH01000024">
    <property type="protein sequence ID" value="PVY38778.1"/>
    <property type="molecule type" value="Genomic_DNA"/>
</dbReference>
<keyword evidence="3" id="KW-1185">Reference proteome</keyword>
<dbReference type="InterPro" id="IPR007172">
    <property type="entry name" value="DUF374"/>
</dbReference>
<dbReference type="Proteomes" id="UP000245959">
    <property type="component" value="Unassembled WGS sequence"/>
</dbReference>
<evidence type="ECO:0000259" key="1">
    <source>
        <dbReference type="Pfam" id="PF04028"/>
    </source>
</evidence>
<dbReference type="OrthoDB" id="9810508at2"/>
<dbReference type="AlphaFoldDB" id="A0A2U1AQX2"/>
<feature type="domain" description="DUF374" evidence="1">
    <location>
        <begin position="72"/>
        <end position="135"/>
    </location>
</feature>
<evidence type="ECO:0000313" key="3">
    <source>
        <dbReference type="Proteomes" id="UP000245959"/>
    </source>
</evidence>
<name>A0A2U1AQX2_9BACT</name>
<gene>
    <name evidence="2" type="ORF">C8D82_12414</name>
</gene>
<evidence type="ECO:0000313" key="2">
    <source>
        <dbReference type="EMBL" id="PVY38778.1"/>
    </source>
</evidence>
<dbReference type="RefSeq" id="WP_116884893.1">
    <property type="nucleotide sequence ID" value="NZ_CABMMC010000093.1"/>
</dbReference>
<accession>A0A2U1AQX2</accession>
<dbReference type="GeneID" id="78296182"/>
<comment type="caution">
    <text evidence="2">The sequence shown here is derived from an EMBL/GenBank/DDBJ whole genome shotgun (WGS) entry which is preliminary data.</text>
</comment>
<organism evidence="2 3">
    <name type="scientific">Victivallis vadensis</name>
    <dbReference type="NCBI Taxonomy" id="172901"/>
    <lineage>
        <taxon>Bacteria</taxon>
        <taxon>Pseudomonadati</taxon>
        <taxon>Lentisphaerota</taxon>
        <taxon>Lentisphaeria</taxon>
        <taxon>Victivallales</taxon>
        <taxon>Victivallaceae</taxon>
        <taxon>Victivallis</taxon>
    </lineage>
</organism>
<proteinExistence type="predicted"/>
<dbReference type="CDD" id="cd07983">
    <property type="entry name" value="LPLAT_DUF374-like"/>
    <property type="match status" value="1"/>
</dbReference>
<dbReference type="Pfam" id="PF04028">
    <property type="entry name" value="DUF374"/>
    <property type="match status" value="1"/>
</dbReference>